<keyword evidence="2" id="KW-1185">Reference proteome</keyword>
<dbReference type="EMBL" id="CM042018">
    <property type="protein sequence ID" value="KAI3827546.1"/>
    <property type="molecule type" value="Genomic_DNA"/>
</dbReference>
<comment type="caution">
    <text evidence="1">The sequence shown here is derived from an EMBL/GenBank/DDBJ whole genome shotgun (WGS) entry which is preliminary data.</text>
</comment>
<gene>
    <name evidence="1" type="ORF">L1987_01623</name>
</gene>
<protein>
    <submittedName>
        <fullName evidence="1">Uncharacterized protein</fullName>
    </submittedName>
</protein>
<evidence type="ECO:0000313" key="2">
    <source>
        <dbReference type="Proteomes" id="UP001056120"/>
    </source>
</evidence>
<evidence type="ECO:0000313" key="1">
    <source>
        <dbReference type="EMBL" id="KAI3827546.1"/>
    </source>
</evidence>
<sequence>MHLDTIGFLLKAVNDDAKTDLQSSLVSSVHPDDEIGVHLLVNAISAKQYSLASKLVKKFPQFASKGDDVLMAIAKTFPSELHYWETLIYPSLFISWGEVWEMFCLVALIAIIYVIPDDIALKEICIRIGVNKTITEIIRNMISLVIMVFVIVPGLLAIAFLLIIISIFSQLYSYCWKGATILYWRLQMYSIREQVQHYNYNVSFNGVRK</sequence>
<organism evidence="1 2">
    <name type="scientific">Smallanthus sonchifolius</name>
    <dbReference type="NCBI Taxonomy" id="185202"/>
    <lineage>
        <taxon>Eukaryota</taxon>
        <taxon>Viridiplantae</taxon>
        <taxon>Streptophyta</taxon>
        <taxon>Embryophyta</taxon>
        <taxon>Tracheophyta</taxon>
        <taxon>Spermatophyta</taxon>
        <taxon>Magnoliopsida</taxon>
        <taxon>eudicotyledons</taxon>
        <taxon>Gunneridae</taxon>
        <taxon>Pentapetalae</taxon>
        <taxon>asterids</taxon>
        <taxon>campanulids</taxon>
        <taxon>Asterales</taxon>
        <taxon>Asteraceae</taxon>
        <taxon>Asteroideae</taxon>
        <taxon>Heliantheae alliance</taxon>
        <taxon>Millerieae</taxon>
        <taxon>Smallanthus</taxon>
    </lineage>
</organism>
<reference evidence="1 2" key="2">
    <citation type="journal article" date="2022" name="Mol. Ecol. Resour.">
        <title>The genomes of chicory, endive, great burdock and yacon provide insights into Asteraceae paleo-polyploidization history and plant inulin production.</title>
        <authorList>
            <person name="Fan W."/>
            <person name="Wang S."/>
            <person name="Wang H."/>
            <person name="Wang A."/>
            <person name="Jiang F."/>
            <person name="Liu H."/>
            <person name="Zhao H."/>
            <person name="Xu D."/>
            <person name="Zhang Y."/>
        </authorList>
    </citation>
    <scope>NUCLEOTIDE SEQUENCE [LARGE SCALE GENOMIC DNA]</scope>
    <source>
        <strain evidence="2">cv. Yunnan</strain>
        <tissue evidence="1">Leaves</tissue>
    </source>
</reference>
<accession>A0ACB9K5Q8</accession>
<dbReference type="Proteomes" id="UP001056120">
    <property type="component" value="Linkage Group LG01"/>
</dbReference>
<proteinExistence type="predicted"/>
<reference evidence="2" key="1">
    <citation type="journal article" date="2022" name="Mol. Ecol. Resour.">
        <title>The genomes of chicory, endive, great burdock and yacon provide insights into Asteraceae palaeo-polyploidization history and plant inulin production.</title>
        <authorList>
            <person name="Fan W."/>
            <person name="Wang S."/>
            <person name="Wang H."/>
            <person name="Wang A."/>
            <person name="Jiang F."/>
            <person name="Liu H."/>
            <person name="Zhao H."/>
            <person name="Xu D."/>
            <person name="Zhang Y."/>
        </authorList>
    </citation>
    <scope>NUCLEOTIDE SEQUENCE [LARGE SCALE GENOMIC DNA]</scope>
    <source>
        <strain evidence="2">cv. Yunnan</strain>
    </source>
</reference>
<name>A0ACB9K5Q8_9ASTR</name>